<organism evidence="2 3">
    <name type="scientific">Caenorhabditis angaria</name>
    <dbReference type="NCBI Taxonomy" id="860376"/>
    <lineage>
        <taxon>Eukaryota</taxon>
        <taxon>Metazoa</taxon>
        <taxon>Ecdysozoa</taxon>
        <taxon>Nematoda</taxon>
        <taxon>Chromadorea</taxon>
        <taxon>Rhabditida</taxon>
        <taxon>Rhabditina</taxon>
        <taxon>Rhabditomorpha</taxon>
        <taxon>Rhabditoidea</taxon>
        <taxon>Rhabditidae</taxon>
        <taxon>Peloderinae</taxon>
        <taxon>Caenorhabditis</taxon>
    </lineage>
</organism>
<evidence type="ECO:0000313" key="3">
    <source>
        <dbReference type="Proteomes" id="UP001152747"/>
    </source>
</evidence>
<keyword evidence="1" id="KW-0732">Signal</keyword>
<sequence length="122" mass="13887">MRFALIILSIFAIALSTNLDPYSETNKFLLSIWEHTKAKNYTIIDPEFFGIVDNVTYNKEEFIKNIVNPGPDEELPKLNVTNATFDAKGMLVFDLIYSHIEKFTAKPNANIKGGYTLLKLKI</sequence>
<evidence type="ECO:0000256" key="1">
    <source>
        <dbReference type="SAM" id="SignalP"/>
    </source>
</evidence>
<keyword evidence="3" id="KW-1185">Reference proteome</keyword>
<protein>
    <submittedName>
        <fullName evidence="2">Uncharacterized protein</fullName>
    </submittedName>
</protein>
<gene>
    <name evidence="2" type="ORF">CAMP_LOCUS19255</name>
</gene>
<dbReference type="Proteomes" id="UP001152747">
    <property type="component" value="Unassembled WGS sequence"/>
</dbReference>
<reference evidence="2" key="1">
    <citation type="submission" date="2022-11" db="EMBL/GenBank/DDBJ databases">
        <authorList>
            <person name="Kikuchi T."/>
        </authorList>
    </citation>
    <scope>NUCLEOTIDE SEQUENCE</scope>
    <source>
        <strain evidence="2">PS1010</strain>
    </source>
</reference>
<feature type="chain" id="PRO_5040214569" evidence="1">
    <location>
        <begin position="17"/>
        <end position="122"/>
    </location>
</feature>
<dbReference type="AlphaFoldDB" id="A0A9P1J475"/>
<dbReference type="EMBL" id="CANHGI010000006">
    <property type="protein sequence ID" value="CAI5456618.1"/>
    <property type="molecule type" value="Genomic_DNA"/>
</dbReference>
<comment type="caution">
    <text evidence="2">The sequence shown here is derived from an EMBL/GenBank/DDBJ whole genome shotgun (WGS) entry which is preliminary data.</text>
</comment>
<name>A0A9P1J475_9PELO</name>
<accession>A0A9P1J475</accession>
<evidence type="ECO:0000313" key="2">
    <source>
        <dbReference type="EMBL" id="CAI5456618.1"/>
    </source>
</evidence>
<feature type="signal peptide" evidence="1">
    <location>
        <begin position="1"/>
        <end position="16"/>
    </location>
</feature>
<proteinExistence type="predicted"/>